<protein>
    <submittedName>
        <fullName evidence="2">Uncharacterized protein</fullName>
    </submittedName>
</protein>
<keyword evidence="1" id="KW-0732">Signal</keyword>
<proteinExistence type="predicted"/>
<keyword evidence="3" id="KW-1185">Reference proteome</keyword>
<evidence type="ECO:0000313" key="2">
    <source>
        <dbReference type="EMBL" id="CAL5033955.1"/>
    </source>
</evidence>
<dbReference type="EMBL" id="OZ075141">
    <property type="protein sequence ID" value="CAL5033955.1"/>
    <property type="molecule type" value="Genomic_DNA"/>
</dbReference>
<name>A0ABC9D9I7_9POAL</name>
<gene>
    <name evidence="2" type="ORF">URODEC1_LOCUS82892</name>
</gene>
<reference evidence="2" key="1">
    <citation type="submission" date="2024-10" db="EMBL/GenBank/DDBJ databases">
        <authorList>
            <person name="Ryan C."/>
        </authorList>
    </citation>
    <scope>NUCLEOTIDE SEQUENCE [LARGE SCALE GENOMIC DNA]</scope>
</reference>
<evidence type="ECO:0000313" key="3">
    <source>
        <dbReference type="Proteomes" id="UP001497457"/>
    </source>
</evidence>
<organism evidence="2 3">
    <name type="scientific">Urochloa decumbens</name>
    <dbReference type="NCBI Taxonomy" id="240449"/>
    <lineage>
        <taxon>Eukaryota</taxon>
        <taxon>Viridiplantae</taxon>
        <taxon>Streptophyta</taxon>
        <taxon>Embryophyta</taxon>
        <taxon>Tracheophyta</taxon>
        <taxon>Spermatophyta</taxon>
        <taxon>Magnoliopsida</taxon>
        <taxon>Liliopsida</taxon>
        <taxon>Poales</taxon>
        <taxon>Poaceae</taxon>
        <taxon>PACMAD clade</taxon>
        <taxon>Panicoideae</taxon>
        <taxon>Panicodae</taxon>
        <taxon>Paniceae</taxon>
        <taxon>Melinidinae</taxon>
        <taxon>Urochloa</taxon>
    </lineage>
</organism>
<feature type="signal peptide" evidence="1">
    <location>
        <begin position="1"/>
        <end position="22"/>
    </location>
</feature>
<evidence type="ECO:0000256" key="1">
    <source>
        <dbReference type="SAM" id="SignalP"/>
    </source>
</evidence>
<dbReference type="Proteomes" id="UP001497457">
    <property type="component" value="Chromosome 31b"/>
</dbReference>
<accession>A0ABC9D9I7</accession>
<feature type="chain" id="PRO_5044772790" evidence="1">
    <location>
        <begin position="23"/>
        <end position="90"/>
    </location>
</feature>
<dbReference type="AlphaFoldDB" id="A0ABC9D9I7"/>
<sequence>MTKLTPLLPLLLLLFLAIITSSDHEVLSAAEVDGGGPGAVVCDIVFEMCLGSCWKSGECMRCCKHHGFVHGRCSLKHGDGCYCCHTPDQK</sequence>